<dbReference type="InterPro" id="IPR038718">
    <property type="entry name" value="SNF2-like_sf"/>
</dbReference>
<protein>
    <recommendedName>
        <fullName evidence="1">Helicase/UvrB N-terminal domain-containing protein</fullName>
    </recommendedName>
</protein>
<dbReference type="InterPro" id="IPR006935">
    <property type="entry name" value="Helicase/UvrB_N"/>
</dbReference>
<sequence>MPERSRLRLGDLAPGRAVSGIVTDSDATVVAVRMFGPTAAQVTYRRPDGTVEERILYEEDADRLAEVDPGAASGGFDAAPGLFRLAAEALRIRMAARGDAMLAVSTSLLDPLPHQIQAVYNELLPRTPLRFLLADDPGAGKTIMAGLYIKELALRGDLERCLIVTPGGLVEQWQDELLEKFGLDFTLLTRQLTDATIDGNVFDRHPRLIARMDALARSEDLQRLLGESGWDLVGLGQVHSPVACLFDRGVV</sequence>
<evidence type="ECO:0000259" key="1">
    <source>
        <dbReference type="Pfam" id="PF04851"/>
    </source>
</evidence>
<comment type="caution">
    <text evidence="2">The sequence shown here is derived from an EMBL/GenBank/DDBJ whole genome shotgun (WGS) entry which is preliminary data.</text>
</comment>
<dbReference type="EMBL" id="BNEK01000005">
    <property type="protein sequence ID" value="GHJ30006.1"/>
    <property type="molecule type" value="Genomic_DNA"/>
</dbReference>
<gene>
    <name evidence="2" type="ORF">TPA0910_44390</name>
</gene>
<proteinExistence type="predicted"/>
<reference evidence="2" key="1">
    <citation type="submission" date="2024-05" db="EMBL/GenBank/DDBJ databases">
        <title>Whole genome shotgun sequence of Streptomyces hygroscopicus NBRC 113678.</title>
        <authorList>
            <person name="Komaki H."/>
            <person name="Tamura T."/>
        </authorList>
    </citation>
    <scope>NUCLEOTIDE SEQUENCE</scope>
    <source>
        <strain evidence="2">N11-34</strain>
    </source>
</reference>
<evidence type="ECO:0000313" key="3">
    <source>
        <dbReference type="Proteomes" id="UP001054854"/>
    </source>
</evidence>
<dbReference type="Pfam" id="PF04851">
    <property type="entry name" value="ResIII"/>
    <property type="match status" value="1"/>
</dbReference>
<dbReference type="Proteomes" id="UP001054854">
    <property type="component" value="Unassembled WGS sequence"/>
</dbReference>
<name>A0ABQ3U442_STRHY</name>
<accession>A0ABQ3U442</accession>
<keyword evidence="3" id="KW-1185">Reference proteome</keyword>
<dbReference type="RefSeq" id="WP_236257933.1">
    <property type="nucleotide sequence ID" value="NZ_BNEK01000005.1"/>
</dbReference>
<feature type="domain" description="Helicase/UvrB N-terminal" evidence="1">
    <location>
        <begin position="110"/>
        <end position="180"/>
    </location>
</feature>
<dbReference type="InterPro" id="IPR027417">
    <property type="entry name" value="P-loop_NTPase"/>
</dbReference>
<dbReference type="Gene3D" id="3.40.50.10810">
    <property type="entry name" value="Tandem AAA-ATPase domain"/>
    <property type="match status" value="1"/>
</dbReference>
<evidence type="ECO:0000313" key="2">
    <source>
        <dbReference type="EMBL" id="GHJ30006.1"/>
    </source>
</evidence>
<organism evidence="2 3">
    <name type="scientific">Streptomyces hygroscopicus</name>
    <dbReference type="NCBI Taxonomy" id="1912"/>
    <lineage>
        <taxon>Bacteria</taxon>
        <taxon>Bacillati</taxon>
        <taxon>Actinomycetota</taxon>
        <taxon>Actinomycetes</taxon>
        <taxon>Kitasatosporales</taxon>
        <taxon>Streptomycetaceae</taxon>
        <taxon>Streptomyces</taxon>
        <taxon>Streptomyces violaceusniger group</taxon>
    </lineage>
</organism>
<dbReference type="SUPFAM" id="SSF52540">
    <property type="entry name" value="P-loop containing nucleoside triphosphate hydrolases"/>
    <property type="match status" value="1"/>
</dbReference>